<dbReference type="NCBIfam" id="NF004162">
    <property type="entry name" value="PRK05627.1-5"/>
    <property type="match status" value="1"/>
</dbReference>
<dbReference type="GO" id="GO:0008531">
    <property type="term" value="F:riboflavin kinase activity"/>
    <property type="evidence" value="ECO:0007669"/>
    <property type="project" value="UniProtKB-EC"/>
</dbReference>
<comment type="function">
    <text evidence="1">Catalyzes the phosphorylation of riboflavin to FMN followed by the adenylation of FMN to FAD.</text>
</comment>
<comment type="pathway">
    <text evidence="3 15">Cofactor biosynthesis; FMN biosynthesis; FMN from riboflavin (ATP route): step 1/1.</text>
</comment>
<comment type="catalytic activity">
    <reaction evidence="13 15">
        <text>riboflavin + ATP = FMN + ADP + H(+)</text>
        <dbReference type="Rhea" id="RHEA:14357"/>
        <dbReference type="ChEBI" id="CHEBI:15378"/>
        <dbReference type="ChEBI" id="CHEBI:30616"/>
        <dbReference type="ChEBI" id="CHEBI:57986"/>
        <dbReference type="ChEBI" id="CHEBI:58210"/>
        <dbReference type="ChEBI" id="CHEBI:456216"/>
        <dbReference type="EC" id="2.7.1.26"/>
    </reaction>
</comment>
<dbReference type="PANTHER" id="PTHR22749">
    <property type="entry name" value="RIBOFLAVIN KINASE/FMN ADENYLYLTRANSFERASE"/>
    <property type="match status" value="1"/>
</dbReference>
<protein>
    <recommendedName>
        <fullName evidence="15">Riboflavin biosynthesis protein</fullName>
    </recommendedName>
    <domain>
        <recommendedName>
            <fullName evidence="15">Riboflavin kinase</fullName>
            <ecNumber evidence="15">2.7.1.26</ecNumber>
        </recommendedName>
        <alternativeName>
            <fullName evidence="15">Flavokinase</fullName>
        </alternativeName>
    </domain>
    <domain>
        <recommendedName>
            <fullName evidence="15">FMN adenylyltransferase</fullName>
            <ecNumber evidence="15">2.7.7.2</ecNumber>
        </recommendedName>
        <alternativeName>
            <fullName evidence="15">FAD pyrophosphorylase</fullName>
        </alternativeName>
        <alternativeName>
            <fullName evidence="15">FAD synthase</fullName>
        </alternativeName>
    </domain>
</protein>
<dbReference type="PIRSF" id="PIRSF004491">
    <property type="entry name" value="FAD_Synth"/>
    <property type="match status" value="1"/>
</dbReference>
<evidence type="ECO:0000256" key="15">
    <source>
        <dbReference type="PIRNR" id="PIRNR004491"/>
    </source>
</evidence>
<dbReference type="GO" id="GO:0003919">
    <property type="term" value="F:FMN adenylyltransferase activity"/>
    <property type="evidence" value="ECO:0007669"/>
    <property type="project" value="UniProtKB-EC"/>
</dbReference>
<dbReference type="InterPro" id="IPR002606">
    <property type="entry name" value="Riboflavin_kinase_bac"/>
</dbReference>
<evidence type="ECO:0000256" key="8">
    <source>
        <dbReference type="ARBA" id="ARBA00022741"/>
    </source>
</evidence>
<evidence type="ECO:0000256" key="6">
    <source>
        <dbReference type="ARBA" id="ARBA00022679"/>
    </source>
</evidence>
<evidence type="ECO:0000256" key="4">
    <source>
        <dbReference type="ARBA" id="ARBA00022630"/>
    </source>
</evidence>
<keyword evidence="8 15" id="KW-0547">Nucleotide-binding</keyword>
<evidence type="ECO:0000313" key="18">
    <source>
        <dbReference type="Proteomes" id="UP001205603"/>
    </source>
</evidence>
<keyword evidence="11 15" id="KW-0067">ATP-binding</keyword>
<dbReference type="EC" id="2.7.7.2" evidence="15"/>
<comment type="similarity">
    <text evidence="15">Belongs to the ribF family.</text>
</comment>
<evidence type="ECO:0000256" key="5">
    <source>
        <dbReference type="ARBA" id="ARBA00022643"/>
    </source>
</evidence>
<evidence type="ECO:0000256" key="2">
    <source>
        <dbReference type="ARBA" id="ARBA00004726"/>
    </source>
</evidence>
<comment type="pathway">
    <text evidence="2 15">Cofactor biosynthesis; FAD biosynthesis; FAD from FMN: step 1/1.</text>
</comment>
<feature type="domain" description="Riboflavin kinase" evidence="16">
    <location>
        <begin position="180"/>
        <end position="307"/>
    </location>
</feature>
<dbReference type="SMART" id="SM00904">
    <property type="entry name" value="Flavokinase"/>
    <property type="match status" value="1"/>
</dbReference>
<dbReference type="NCBIfam" id="TIGR00083">
    <property type="entry name" value="ribF"/>
    <property type="match status" value="1"/>
</dbReference>
<comment type="catalytic activity">
    <reaction evidence="14 15">
        <text>FMN + ATP + H(+) = FAD + diphosphate</text>
        <dbReference type="Rhea" id="RHEA:17237"/>
        <dbReference type="ChEBI" id="CHEBI:15378"/>
        <dbReference type="ChEBI" id="CHEBI:30616"/>
        <dbReference type="ChEBI" id="CHEBI:33019"/>
        <dbReference type="ChEBI" id="CHEBI:57692"/>
        <dbReference type="ChEBI" id="CHEBI:58210"/>
        <dbReference type="EC" id="2.7.7.2"/>
    </reaction>
</comment>
<dbReference type="EC" id="2.7.1.26" evidence="15"/>
<dbReference type="CDD" id="cd02064">
    <property type="entry name" value="FAD_synthetase_N"/>
    <property type="match status" value="1"/>
</dbReference>
<keyword evidence="12" id="KW-0511">Multifunctional enzyme</keyword>
<dbReference type="SUPFAM" id="SSF52374">
    <property type="entry name" value="Nucleotidylyl transferase"/>
    <property type="match status" value="1"/>
</dbReference>
<keyword evidence="6 15" id="KW-0808">Transferase</keyword>
<dbReference type="InterPro" id="IPR023465">
    <property type="entry name" value="Riboflavin_kinase_dom_sf"/>
</dbReference>
<evidence type="ECO:0000256" key="12">
    <source>
        <dbReference type="ARBA" id="ARBA00023268"/>
    </source>
</evidence>
<evidence type="ECO:0000256" key="3">
    <source>
        <dbReference type="ARBA" id="ARBA00005201"/>
    </source>
</evidence>
<accession>A0ABT1MFS7</accession>
<dbReference type="Pfam" id="PF06574">
    <property type="entry name" value="FAD_syn"/>
    <property type="match status" value="1"/>
</dbReference>
<evidence type="ECO:0000256" key="14">
    <source>
        <dbReference type="ARBA" id="ARBA00049494"/>
    </source>
</evidence>
<dbReference type="InterPro" id="IPR015865">
    <property type="entry name" value="Riboflavin_kinase_bac/euk"/>
</dbReference>
<evidence type="ECO:0000256" key="1">
    <source>
        <dbReference type="ARBA" id="ARBA00002121"/>
    </source>
</evidence>
<evidence type="ECO:0000256" key="10">
    <source>
        <dbReference type="ARBA" id="ARBA00022827"/>
    </source>
</evidence>
<dbReference type="Gene3D" id="2.40.30.30">
    <property type="entry name" value="Riboflavin kinase-like"/>
    <property type="match status" value="1"/>
</dbReference>
<name>A0ABT1MFS7_9BACT</name>
<keyword evidence="9 15" id="KW-0418">Kinase</keyword>
<dbReference type="Proteomes" id="UP001205603">
    <property type="component" value="Unassembled WGS sequence"/>
</dbReference>
<evidence type="ECO:0000313" key="17">
    <source>
        <dbReference type="EMBL" id="MCP9610721.1"/>
    </source>
</evidence>
<dbReference type="InterPro" id="IPR015864">
    <property type="entry name" value="FAD_synthase"/>
</dbReference>
<dbReference type="EMBL" id="JANDHW010000001">
    <property type="protein sequence ID" value="MCP9610721.1"/>
    <property type="molecule type" value="Genomic_DNA"/>
</dbReference>
<dbReference type="InterPro" id="IPR014729">
    <property type="entry name" value="Rossmann-like_a/b/a_fold"/>
</dbReference>
<evidence type="ECO:0000259" key="16">
    <source>
        <dbReference type="SMART" id="SM00904"/>
    </source>
</evidence>
<evidence type="ECO:0000256" key="11">
    <source>
        <dbReference type="ARBA" id="ARBA00022840"/>
    </source>
</evidence>
<dbReference type="RefSeq" id="WP_255025284.1">
    <property type="nucleotide sequence ID" value="NZ_JANDHW010000001.1"/>
</dbReference>
<evidence type="ECO:0000256" key="9">
    <source>
        <dbReference type="ARBA" id="ARBA00022777"/>
    </source>
</evidence>
<dbReference type="SUPFAM" id="SSF82114">
    <property type="entry name" value="Riboflavin kinase-like"/>
    <property type="match status" value="1"/>
</dbReference>
<keyword evidence="10 15" id="KW-0274">FAD</keyword>
<keyword evidence="7 15" id="KW-0548">Nucleotidyltransferase</keyword>
<keyword evidence="4 15" id="KW-0285">Flavoprotein</keyword>
<sequence>MIIIDHPDMIPAKSLVAGIGFFDGVHLGHRYLIDNIRKTAREKGLSSAVITFRRHPREVLDKSYSLQLVSTFEERIRHLSATGVDYCIVLDFTLEISRFSARNFLELLVKHYGVAILYVGYDHRFGHNRSEDFYDYVRYGKELDIEILRADVYSPDGMHVSSSEIRRLLALGRVDEVGRLLTYHYTLRGRVVEGHRLGRKIGFPTANLQIEDSCKVIPANGVYAVWVVTDENRRYMGMLNIGTRPTVDNSNQRSIEVNLFDFSGNLYGSGLEIEFVSFIRPERRMRGIDELKDQLQKDKEYTRGILLN</sequence>
<gene>
    <name evidence="17" type="primary">ribF</name>
    <name evidence="17" type="ORF">NMU02_01255</name>
</gene>
<dbReference type="InterPro" id="IPR023468">
    <property type="entry name" value="Riboflavin_kinase"/>
</dbReference>
<evidence type="ECO:0000256" key="13">
    <source>
        <dbReference type="ARBA" id="ARBA00047880"/>
    </source>
</evidence>
<dbReference type="PANTHER" id="PTHR22749:SF6">
    <property type="entry name" value="RIBOFLAVIN KINASE"/>
    <property type="match status" value="1"/>
</dbReference>
<keyword evidence="5 15" id="KW-0288">FMN</keyword>
<proteinExistence type="inferred from homology"/>
<comment type="caution">
    <text evidence="17">The sequence shown here is derived from an EMBL/GenBank/DDBJ whole genome shotgun (WGS) entry which is preliminary data.</text>
</comment>
<keyword evidence="18" id="KW-1185">Reference proteome</keyword>
<dbReference type="Pfam" id="PF01687">
    <property type="entry name" value="Flavokinase"/>
    <property type="match status" value="1"/>
</dbReference>
<organism evidence="17 18">
    <name type="scientific">Coprobacter tertius</name>
    <dbReference type="NCBI Taxonomy" id="2944915"/>
    <lineage>
        <taxon>Bacteria</taxon>
        <taxon>Pseudomonadati</taxon>
        <taxon>Bacteroidota</taxon>
        <taxon>Bacteroidia</taxon>
        <taxon>Bacteroidales</taxon>
        <taxon>Barnesiellaceae</taxon>
        <taxon>Coprobacter</taxon>
    </lineage>
</organism>
<dbReference type="Gene3D" id="3.40.50.620">
    <property type="entry name" value="HUPs"/>
    <property type="match status" value="1"/>
</dbReference>
<reference evidence="17 18" key="1">
    <citation type="submission" date="2022-07" db="EMBL/GenBank/DDBJ databases">
        <title>Fecal culturing of patients with breast cancer.</title>
        <authorList>
            <person name="Teng N.M.Y."/>
            <person name="Kiu R."/>
            <person name="Evans R."/>
            <person name="Baker D.J."/>
            <person name="Zenner C."/>
            <person name="Robinson S.D."/>
            <person name="Hall L.J."/>
        </authorList>
    </citation>
    <scope>NUCLEOTIDE SEQUENCE [LARGE SCALE GENOMIC DNA]</scope>
    <source>
        <strain evidence="17 18">LH1063</strain>
    </source>
</reference>
<evidence type="ECO:0000256" key="7">
    <source>
        <dbReference type="ARBA" id="ARBA00022695"/>
    </source>
</evidence>